<feature type="transmembrane region" description="Helical" evidence="1">
    <location>
        <begin position="297"/>
        <end position="319"/>
    </location>
</feature>
<sequence>MVVIEKVQSLFVSKPSQPAKKIHALDGIRGFAILFVFFDHAKGQGLELFPILNPDGFGKAGVYLFFVLSSFLLAGQFFREDCDLGRLSLWGSYALKRVLRIYPLYICIMLLYGIVPSFKYQGSDVLSHLFLQEGKDQFWAIPVEFKFYLFLPVLMWLIVKVLKKNLGLTTLFLAAVGSTSFLVTINPPEVARISLVKYLPIFLFGILAALIHAKLQKQPQLQDSSVFGNIAESMAILSLMATVGLIVALRAQPDWWILQQSWSDRLVFIAFGGLWSLFMVAQLHGRGLIRGILSHPIIRFVGTISFSMYLWHMALIGYTNAHLNLAQPIKFSIILAITFGISIMSFFVIERPFFRLKKYLPQ</sequence>
<dbReference type="EMBL" id="CP000828">
    <property type="protein sequence ID" value="ABW27212.1"/>
    <property type="molecule type" value="Genomic_DNA"/>
</dbReference>
<evidence type="ECO:0000256" key="1">
    <source>
        <dbReference type="SAM" id="Phobius"/>
    </source>
</evidence>
<name>B0C0V3_ACAM1</name>
<feature type="transmembrane region" description="Helical" evidence="1">
    <location>
        <begin position="227"/>
        <end position="246"/>
    </location>
</feature>
<dbReference type="STRING" id="329726.AM1_2199"/>
<feature type="transmembrane region" description="Helical" evidence="1">
    <location>
        <begin position="99"/>
        <end position="118"/>
    </location>
</feature>
<dbReference type="InterPro" id="IPR002656">
    <property type="entry name" value="Acyl_transf_3_dom"/>
</dbReference>
<evidence type="ECO:0000313" key="3">
    <source>
        <dbReference type="EMBL" id="ABW27212.1"/>
    </source>
</evidence>
<feature type="transmembrane region" description="Helical" evidence="1">
    <location>
        <begin position="166"/>
        <end position="186"/>
    </location>
</feature>
<proteinExistence type="predicted"/>
<dbReference type="Pfam" id="PF01757">
    <property type="entry name" value="Acyl_transf_3"/>
    <property type="match status" value="1"/>
</dbReference>
<dbReference type="OrthoDB" id="9796461at2"/>
<dbReference type="PANTHER" id="PTHR23028:SF53">
    <property type="entry name" value="ACYL_TRANSF_3 DOMAIN-CONTAINING PROTEIN"/>
    <property type="match status" value="1"/>
</dbReference>
<dbReference type="AlphaFoldDB" id="B0C0V3"/>
<dbReference type="GO" id="GO:0016020">
    <property type="term" value="C:membrane"/>
    <property type="evidence" value="ECO:0007669"/>
    <property type="project" value="TreeGrafter"/>
</dbReference>
<keyword evidence="3" id="KW-0012">Acyltransferase</keyword>
<accession>B0C0V3</accession>
<feature type="transmembrane region" description="Helical" evidence="1">
    <location>
        <begin position="266"/>
        <end position="285"/>
    </location>
</feature>
<feature type="transmembrane region" description="Helical" evidence="1">
    <location>
        <begin position="331"/>
        <end position="349"/>
    </location>
</feature>
<feature type="transmembrane region" description="Helical" evidence="1">
    <location>
        <begin position="198"/>
        <end position="215"/>
    </location>
</feature>
<feature type="domain" description="Acyltransferase 3" evidence="2">
    <location>
        <begin position="22"/>
        <end position="344"/>
    </location>
</feature>
<keyword evidence="4" id="KW-1185">Reference proteome</keyword>
<reference evidence="3 4" key="1">
    <citation type="journal article" date="2008" name="Proc. Natl. Acad. Sci. U.S.A.">
        <title>Niche adaptation and genome expansion in the chlorophyll d-producing cyanobacterium Acaryochloris marina.</title>
        <authorList>
            <person name="Swingley W.D."/>
            <person name="Chen M."/>
            <person name="Cheung P.C."/>
            <person name="Conrad A.L."/>
            <person name="Dejesa L.C."/>
            <person name="Hao J."/>
            <person name="Honchak B.M."/>
            <person name="Karbach L.E."/>
            <person name="Kurdoglu A."/>
            <person name="Lahiri S."/>
            <person name="Mastrian S.D."/>
            <person name="Miyashita H."/>
            <person name="Page L."/>
            <person name="Ramakrishna P."/>
            <person name="Satoh S."/>
            <person name="Sattley W.M."/>
            <person name="Shimada Y."/>
            <person name="Taylor H.L."/>
            <person name="Tomo T."/>
            <person name="Tsuchiya T."/>
            <person name="Wang Z.T."/>
            <person name="Raymond J."/>
            <person name="Mimuro M."/>
            <person name="Blankenship R.E."/>
            <person name="Touchman J.W."/>
        </authorList>
    </citation>
    <scope>NUCLEOTIDE SEQUENCE [LARGE SCALE GENOMIC DNA]</scope>
    <source>
        <strain evidence="4">MBIC 11017</strain>
    </source>
</reference>
<dbReference type="Proteomes" id="UP000000268">
    <property type="component" value="Chromosome"/>
</dbReference>
<dbReference type="InterPro" id="IPR050879">
    <property type="entry name" value="Acyltransferase_3"/>
</dbReference>
<protein>
    <submittedName>
        <fullName evidence="3">Acyltransferase family protein</fullName>
    </submittedName>
</protein>
<keyword evidence="1" id="KW-1133">Transmembrane helix</keyword>
<keyword evidence="1" id="KW-0472">Membrane</keyword>
<gene>
    <name evidence="3" type="ordered locus">AM1_2199</name>
</gene>
<keyword evidence="1" id="KW-0812">Transmembrane</keyword>
<organism evidence="3 4">
    <name type="scientific">Acaryochloris marina (strain MBIC 11017)</name>
    <dbReference type="NCBI Taxonomy" id="329726"/>
    <lineage>
        <taxon>Bacteria</taxon>
        <taxon>Bacillati</taxon>
        <taxon>Cyanobacteriota</taxon>
        <taxon>Cyanophyceae</taxon>
        <taxon>Acaryochloridales</taxon>
        <taxon>Acaryochloridaceae</taxon>
        <taxon>Acaryochloris</taxon>
    </lineage>
</organism>
<dbReference type="GO" id="GO:0016747">
    <property type="term" value="F:acyltransferase activity, transferring groups other than amino-acyl groups"/>
    <property type="evidence" value="ECO:0007669"/>
    <property type="project" value="InterPro"/>
</dbReference>
<feature type="transmembrane region" description="Helical" evidence="1">
    <location>
        <begin position="60"/>
        <end position="78"/>
    </location>
</feature>
<dbReference type="RefSeq" id="WP_012162688.1">
    <property type="nucleotide sequence ID" value="NC_009925.1"/>
</dbReference>
<feature type="transmembrane region" description="Helical" evidence="1">
    <location>
        <begin position="138"/>
        <end position="159"/>
    </location>
</feature>
<keyword evidence="3" id="KW-0808">Transferase</keyword>
<dbReference type="KEGG" id="amr:AM1_2199"/>
<evidence type="ECO:0000313" key="4">
    <source>
        <dbReference type="Proteomes" id="UP000000268"/>
    </source>
</evidence>
<dbReference type="GO" id="GO:0000271">
    <property type="term" value="P:polysaccharide biosynthetic process"/>
    <property type="evidence" value="ECO:0007669"/>
    <property type="project" value="TreeGrafter"/>
</dbReference>
<dbReference type="PANTHER" id="PTHR23028">
    <property type="entry name" value="ACETYLTRANSFERASE"/>
    <property type="match status" value="1"/>
</dbReference>
<dbReference type="HOGENOM" id="CLU_005679_1_3_3"/>
<dbReference type="eggNOG" id="COG1835">
    <property type="taxonomic scope" value="Bacteria"/>
</dbReference>
<evidence type="ECO:0000259" key="2">
    <source>
        <dbReference type="Pfam" id="PF01757"/>
    </source>
</evidence>